<evidence type="ECO:0000259" key="7">
    <source>
        <dbReference type="PROSITE" id="PS51684"/>
    </source>
</evidence>
<dbReference type="Proteomes" id="UP000005666">
    <property type="component" value="Chromosome 7"/>
</dbReference>
<proteinExistence type="inferred from homology"/>
<dbReference type="PANTHER" id="PTHR23245:SF25">
    <property type="entry name" value="TRNA WYBUTOSINE-SYNTHESIZING PROTEIN 2 HOMOLOG"/>
    <property type="match status" value="1"/>
</dbReference>
<dbReference type="Pfam" id="PF02475">
    <property type="entry name" value="TRM5-TYW2_MTfase"/>
    <property type="match status" value="1"/>
</dbReference>
<dbReference type="RefSeq" id="XP_003686351.1">
    <property type="nucleotide sequence ID" value="XM_003686303.1"/>
</dbReference>
<evidence type="ECO:0000256" key="5">
    <source>
        <dbReference type="ARBA" id="ARBA00049400"/>
    </source>
</evidence>
<dbReference type="GeneID" id="11535911"/>
<dbReference type="UniPathway" id="UPA00375"/>
<keyword evidence="4 6" id="KW-0819">tRNA processing</keyword>
<evidence type="ECO:0000256" key="4">
    <source>
        <dbReference type="ARBA" id="ARBA00022694"/>
    </source>
</evidence>
<organism evidence="8 9">
    <name type="scientific">Tetrapisispora phaffii (strain ATCC 24235 / CBS 4417 / NBRC 1672 / NRRL Y-8282 / UCD 70-5)</name>
    <name type="common">Yeast</name>
    <name type="synonym">Fabospora phaffii</name>
    <dbReference type="NCBI Taxonomy" id="1071381"/>
    <lineage>
        <taxon>Eukaryota</taxon>
        <taxon>Fungi</taxon>
        <taxon>Dikarya</taxon>
        <taxon>Ascomycota</taxon>
        <taxon>Saccharomycotina</taxon>
        <taxon>Saccharomycetes</taxon>
        <taxon>Saccharomycetales</taxon>
        <taxon>Saccharomycetaceae</taxon>
        <taxon>Tetrapisispora</taxon>
    </lineage>
</organism>
<dbReference type="GO" id="GO:0008757">
    <property type="term" value="F:S-adenosylmethionine-dependent methyltransferase activity"/>
    <property type="evidence" value="ECO:0007669"/>
    <property type="project" value="EnsemblFungi"/>
</dbReference>
<evidence type="ECO:0000256" key="6">
    <source>
        <dbReference type="PIRNR" id="PIRNR038972"/>
    </source>
</evidence>
<dbReference type="eggNOG" id="KOG1227">
    <property type="taxonomic scope" value="Eukaryota"/>
</dbReference>
<dbReference type="OMA" id="FELNPWS"/>
<dbReference type="GO" id="GO:0102522">
    <property type="term" value="F:tRNA 4-demethylwyosine alpha-amino-alpha-carboxypropyltransferase activity"/>
    <property type="evidence" value="ECO:0007669"/>
    <property type="project" value="UniProtKB-EC"/>
</dbReference>
<comment type="pathway">
    <text evidence="1 6">tRNA modification; wybutosine-tRNA(Phe) biosynthesis.</text>
</comment>
<evidence type="ECO:0000256" key="3">
    <source>
        <dbReference type="ARBA" id="ARBA00022691"/>
    </source>
</evidence>
<feature type="domain" description="SAM-dependent methyltransferase TRM5/TYW2-type" evidence="7">
    <location>
        <begin position="144"/>
        <end position="418"/>
    </location>
</feature>
<evidence type="ECO:0000256" key="2">
    <source>
        <dbReference type="ARBA" id="ARBA00022679"/>
    </source>
</evidence>
<dbReference type="GO" id="GO:0031591">
    <property type="term" value="P:wybutosine biosynthetic process"/>
    <property type="evidence" value="ECO:0007669"/>
    <property type="project" value="EnsemblFungi"/>
</dbReference>
<keyword evidence="2 6" id="KW-0808">Transferase</keyword>
<dbReference type="HOGENOM" id="CLU_023588_1_0_1"/>
<dbReference type="GO" id="GO:0008175">
    <property type="term" value="F:tRNA methyltransferase activity"/>
    <property type="evidence" value="ECO:0007669"/>
    <property type="project" value="TreeGrafter"/>
</dbReference>
<dbReference type="CDD" id="cd02440">
    <property type="entry name" value="AdoMet_MTases"/>
    <property type="match status" value="1"/>
</dbReference>
<evidence type="ECO:0000313" key="8">
    <source>
        <dbReference type="EMBL" id="CCE63917.1"/>
    </source>
</evidence>
<dbReference type="SUPFAM" id="SSF53335">
    <property type="entry name" value="S-adenosyl-L-methionine-dependent methyltransferases"/>
    <property type="match status" value="1"/>
</dbReference>
<gene>
    <name evidence="8" type="primary">TPHA0G00810</name>
    <name evidence="8" type="ordered locus">TPHA_0G00810</name>
</gene>
<sequence>MPFEIVTSNPQHIKSIKIELEGRSSFVKPITKEGDLTIIKTTINDPNDPLFVDSRYTAREYNASQSANLNSTGLVEYVHGFLKEQGVDEVKVKELLNTMPLRYTIYPPLLLFNYSVQRSFKHATWTAFFGAYRESSDKLFNGMLETVFSSNKLTNVAINMPIIETDIQRRPFNILPLFGDLIDKSVDLNNDKLWESPSSEDFSKTLWCHVVQNGIDQYWAPAFTMFSRGNVKEKKRILSEYVDIEGNDVVDLYAGIGYFTLSYLKRKARNVFCFELNPWSVEGLRRGIAKNKFADRAHVYCENNENSITRILEYREDLTIRHINLGLLPSSRPGWKLALDILSLPNVNASVESPLLCTLHVHENIHIEELNNSSFVERMLTELTATQPTFRYTAAHVEKIKTFAPDVWHVCIDVEVLSLDTQLSCS</sequence>
<comment type="function">
    <text evidence="6">S-adenosyl-L-methionine-dependent transferase that acts as a component of the wybutosine biosynthesis pathway. Wybutosine is a hyper modified guanosine with a tricyclic base found at the 3'-position adjacent to the anticodon of eukaryotic phenylalanine tRNA. Catalyzes the transfer of the alpha-amino-alpha-carboxypropyl (acp) group from S-adenosyl-L-methionine to the C-7 position of 4-demethylwyosine (imG-14) to produce wybutosine-86.</text>
</comment>
<dbReference type="PANTHER" id="PTHR23245">
    <property type="entry name" value="TRNA METHYLTRANSFERASE"/>
    <property type="match status" value="1"/>
</dbReference>
<dbReference type="OrthoDB" id="2387925at2759"/>
<keyword evidence="9" id="KW-1185">Reference proteome</keyword>
<dbReference type="GO" id="GO:0030488">
    <property type="term" value="P:tRNA methylation"/>
    <property type="evidence" value="ECO:0007669"/>
    <property type="project" value="EnsemblFungi"/>
</dbReference>
<dbReference type="InterPro" id="IPR026274">
    <property type="entry name" value="tRNA_wybutosine_synth_prot_2"/>
</dbReference>
<dbReference type="InterPro" id="IPR030382">
    <property type="entry name" value="MeTrfase_TRM5/TYW2"/>
</dbReference>
<dbReference type="InterPro" id="IPR029063">
    <property type="entry name" value="SAM-dependent_MTases_sf"/>
</dbReference>
<dbReference type="AlphaFoldDB" id="G8BVI9"/>
<comment type="catalytic activity">
    <reaction evidence="5">
        <text>4-demethylwyosine(37) in tRNA(Phe) + S-adenosyl-L-methionine = 4-demethyl-7-[(3S)-3-amino-3-carboxypropyl]wyosine(37) in tRNA(Phe) + S-methyl-5'-thioadenosine + H(+)</text>
        <dbReference type="Rhea" id="RHEA:36355"/>
        <dbReference type="Rhea" id="RHEA-COMP:10164"/>
        <dbReference type="Rhea" id="RHEA-COMP:10378"/>
        <dbReference type="ChEBI" id="CHEBI:15378"/>
        <dbReference type="ChEBI" id="CHEBI:17509"/>
        <dbReference type="ChEBI" id="CHEBI:59789"/>
        <dbReference type="ChEBI" id="CHEBI:64315"/>
        <dbReference type="ChEBI" id="CHEBI:73550"/>
        <dbReference type="EC" id="2.5.1.114"/>
    </reaction>
</comment>
<accession>G8BVI9</accession>
<reference evidence="8 9" key="1">
    <citation type="journal article" date="2011" name="Proc. Natl. Acad. Sci. U.S.A.">
        <title>Evolutionary erosion of yeast sex chromosomes by mating-type switching accidents.</title>
        <authorList>
            <person name="Gordon J.L."/>
            <person name="Armisen D."/>
            <person name="Proux-Wera E."/>
            <person name="Oheigeartaigh S.S."/>
            <person name="Byrne K.P."/>
            <person name="Wolfe K.H."/>
        </authorList>
    </citation>
    <scope>NUCLEOTIDE SEQUENCE [LARGE SCALE GENOMIC DNA]</scope>
    <source>
        <strain evidence="9">ATCC 24235 / CBS 4417 / NBRC 1672 / NRRL Y-8282 / UCD 70-5</strain>
    </source>
</reference>
<dbReference type="GO" id="GO:0005737">
    <property type="term" value="C:cytoplasm"/>
    <property type="evidence" value="ECO:0007669"/>
    <property type="project" value="UniProtKB-SubCell"/>
</dbReference>
<dbReference type="EMBL" id="HE612862">
    <property type="protein sequence ID" value="CCE63917.1"/>
    <property type="molecule type" value="Genomic_DNA"/>
</dbReference>
<comment type="similarity">
    <text evidence="6">Belongs to the class I-like SAM-binding methyltransferase superfamily. TRM5/TYW2 family.</text>
</comment>
<protein>
    <recommendedName>
        <fullName evidence="6">tRNA wybutosine-synthesizing protein 2</fullName>
        <shortName evidence="6">tRNA-yW-synthesizing protein 2</shortName>
    </recommendedName>
    <alternativeName>
        <fullName evidence="6">tRNA(Phe) (4-demethylwyosine(37)-C(7)) aminocarboxypropyltransferase</fullName>
    </alternativeName>
</protein>
<dbReference type="PIRSF" id="PIRSF038972">
    <property type="entry name" value="Trm12"/>
    <property type="match status" value="1"/>
</dbReference>
<dbReference type="InterPro" id="IPR056743">
    <property type="entry name" value="TRM5-TYW2-like_MTfase"/>
</dbReference>
<keyword evidence="6" id="KW-0963">Cytoplasm</keyword>
<name>G8BVI9_TETPH</name>
<dbReference type="Gene3D" id="3.40.50.150">
    <property type="entry name" value="Vaccinia Virus protein VP39"/>
    <property type="match status" value="1"/>
</dbReference>
<evidence type="ECO:0000313" key="9">
    <source>
        <dbReference type="Proteomes" id="UP000005666"/>
    </source>
</evidence>
<dbReference type="PROSITE" id="PS51684">
    <property type="entry name" value="SAM_MT_TRM5_TYW2"/>
    <property type="match status" value="1"/>
</dbReference>
<keyword evidence="3 6" id="KW-0949">S-adenosyl-L-methionine</keyword>
<comment type="subcellular location">
    <subcellularLocation>
        <location evidence="6">Cytoplasm</location>
    </subcellularLocation>
</comment>
<evidence type="ECO:0000256" key="1">
    <source>
        <dbReference type="ARBA" id="ARBA00004797"/>
    </source>
</evidence>
<dbReference type="KEGG" id="tpf:TPHA_0G00810"/>
<dbReference type="STRING" id="1071381.G8BVI9"/>